<proteinExistence type="predicted"/>
<sequence>MMSSSLSVLGKDRIVTIDIIRGFALFGIFLVNMPAFHSSEFLSMLYGVEHAHTGADYWLDFFFTLFIDMKFFTIFSFLFGLGFYIFMNRAEEKGLKMKRLFTRRMVALLVIGLLHLILLWFGDILHTYAITGFLLLFFYNRKIKTMIIWAISLLVVFNLFLSLSLILPESILDEINQESILIYEEKIDEYVETYESAGFAEWVSYRFQTEVIPVLSNLIGNMIPILAMFLFGLAAGKAGIFKPNTIHHGFIRKFQIIIGVVSIPLLVFLALAKFKMLATGFKSIIYIELFTSLTGVTLCFFYISTLTLLLRKQQWQKRLRPLSYVGQMALTNYLLQTFICMALFVLGGLYNNISLLTGTIICIVIFGLQILVSYYWLKTYQFGPFEWLWRSVTYGKLQAIKKVSTVKNKVSK</sequence>
<dbReference type="InterPro" id="IPR052529">
    <property type="entry name" value="Bact_Transport_Assoc"/>
</dbReference>
<evidence type="ECO:0000259" key="2">
    <source>
        <dbReference type="Pfam" id="PF04235"/>
    </source>
</evidence>
<dbReference type="Proteomes" id="UP000321363">
    <property type="component" value="Unassembled WGS sequence"/>
</dbReference>
<feature type="transmembrane region" description="Helical" evidence="1">
    <location>
        <begin position="254"/>
        <end position="272"/>
    </location>
</feature>
<feature type="domain" description="DUF418" evidence="2">
    <location>
        <begin position="235"/>
        <end position="396"/>
    </location>
</feature>
<evidence type="ECO:0000313" key="3">
    <source>
        <dbReference type="EMBL" id="TXC85646.1"/>
    </source>
</evidence>
<feature type="transmembrane region" description="Helical" evidence="1">
    <location>
        <begin position="57"/>
        <end position="88"/>
    </location>
</feature>
<dbReference type="PANTHER" id="PTHR30590:SF3">
    <property type="entry name" value="HYPOTHETICAL MEMBRANE SPANNING PROTEIN"/>
    <property type="match status" value="1"/>
</dbReference>
<keyword evidence="1" id="KW-0812">Transmembrane</keyword>
<dbReference type="InterPro" id="IPR007349">
    <property type="entry name" value="DUF418"/>
</dbReference>
<comment type="caution">
    <text evidence="3">The sequence shown here is derived from an EMBL/GenBank/DDBJ whole genome shotgun (WGS) entry which is preliminary data.</text>
</comment>
<reference evidence="3 4" key="1">
    <citation type="journal article" date="2005" name="Int. J. Syst. Evol. Microbiol.">
        <title>Bacillus litoralis sp. nov., isolated from a tidal flat of the Yellow Sea in Korea.</title>
        <authorList>
            <person name="Yoon J.H."/>
            <person name="Oh T.K."/>
        </authorList>
    </citation>
    <scope>NUCLEOTIDE SEQUENCE [LARGE SCALE GENOMIC DNA]</scope>
    <source>
        <strain evidence="3 4">SW-211</strain>
    </source>
</reference>
<feature type="transmembrane region" description="Helical" evidence="1">
    <location>
        <begin position="284"/>
        <end position="310"/>
    </location>
</feature>
<evidence type="ECO:0000313" key="4">
    <source>
        <dbReference type="Proteomes" id="UP000321363"/>
    </source>
</evidence>
<gene>
    <name evidence="3" type="ORF">FS935_19975</name>
</gene>
<name>A0A5C6VM89_9BACI</name>
<dbReference type="AlphaFoldDB" id="A0A5C6VM89"/>
<feature type="transmembrane region" description="Helical" evidence="1">
    <location>
        <begin position="20"/>
        <end position="37"/>
    </location>
</feature>
<keyword evidence="1" id="KW-0472">Membrane</keyword>
<protein>
    <submittedName>
        <fullName evidence="3">DUF418 domain-containing protein</fullName>
    </submittedName>
</protein>
<feature type="transmembrane region" description="Helical" evidence="1">
    <location>
        <begin position="147"/>
        <end position="167"/>
    </location>
</feature>
<accession>A0A5C6VM89</accession>
<feature type="transmembrane region" description="Helical" evidence="1">
    <location>
        <begin position="330"/>
        <end position="350"/>
    </location>
</feature>
<keyword evidence="1" id="KW-1133">Transmembrane helix</keyword>
<dbReference type="EMBL" id="VOQF01000017">
    <property type="protein sequence ID" value="TXC85646.1"/>
    <property type="molecule type" value="Genomic_DNA"/>
</dbReference>
<feature type="transmembrane region" description="Helical" evidence="1">
    <location>
        <begin position="211"/>
        <end position="233"/>
    </location>
</feature>
<dbReference type="PANTHER" id="PTHR30590">
    <property type="entry name" value="INNER MEMBRANE PROTEIN"/>
    <property type="match status" value="1"/>
</dbReference>
<keyword evidence="4" id="KW-1185">Reference proteome</keyword>
<evidence type="ECO:0000256" key="1">
    <source>
        <dbReference type="SAM" id="Phobius"/>
    </source>
</evidence>
<dbReference type="Pfam" id="PF04235">
    <property type="entry name" value="DUF418"/>
    <property type="match status" value="1"/>
</dbReference>
<organism evidence="3 4">
    <name type="scientific">Metabacillus litoralis</name>
    <dbReference type="NCBI Taxonomy" id="152268"/>
    <lineage>
        <taxon>Bacteria</taxon>
        <taxon>Bacillati</taxon>
        <taxon>Bacillota</taxon>
        <taxon>Bacilli</taxon>
        <taxon>Bacillales</taxon>
        <taxon>Bacillaceae</taxon>
        <taxon>Metabacillus</taxon>
    </lineage>
</organism>
<feature type="transmembrane region" description="Helical" evidence="1">
    <location>
        <begin position="356"/>
        <end position="377"/>
    </location>
</feature>